<dbReference type="AlphaFoldDB" id="A0A0G3EKB3"/>
<keyword evidence="4" id="KW-1185">Reference proteome</keyword>
<feature type="chain" id="PRO_5002553415" evidence="2">
    <location>
        <begin position="29"/>
        <end position="109"/>
    </location>
</feature>
<evidence type="ECO:0000256" key="1">
    <source>
        <dbReference type="SAM" id="MobiDB-lite"/>
    </source>
</evidence>
<organism evidence="3 4">
    <name type="scientific">Pandoraea thiooxydans</name>
    <dbReference type="NCBI Taxonomy" id="445709"/>
    <lineage>
        <taxon>Bacteria</taxon>
        <taxon>Pseudomonadati</taxon>
        <taxon>Pseudomonadota</taxon>
        <taxon>Betaproteobacteria</taxon>
        <taxon>Burkholderiales</taxon>
        <taxon>Burkholderiaceae</taxon>
        <taxon>Pandoraea</taxon>
    </lineage>
</organism>
<reference evidence="4" key="1">
    <citation type="submission" date="2015-06" db="EMBL/GenBank/DDBJ databases">
        <authorList>
            <person name="Lim Y.L."/>
            <person name="Ee R."/>
            <person name="Yong D."/>
            <person name="How K.Y."/>
            <person name="Yin W.F."/>
            <person name="Chan K.G."/>
        </authorList>
    </citation>
    <scope>NUCLEOTIDE SEQUENCE [LARGE SCALE GENOMIC DNA]</scope>
    <source>
        <strain evidence="4">DSM 25325</strain>
    </source>
</reference>
<dbReference type="Proteomes" id="UP000036700">
    <property type="component" value="Chromosome"/>
</dbReference>
<protein>
    <submittedName>
        <fullName evidence="3">Uncharacterized protein</fullName>
    </submittedName>
</protein>
<accession>A0A0G3EKB3</accession>
<feature type="region of interest" description="Disordered" evidence="1">
    <location>
        <begin position="56"/>
        <end position="109"/>
    </location>
</feature>
<keyword evidence="2" id="KW-0732">Signal</keyword>
<dbReference type="KEGG" id="ptx:ABW99_03590"/>
<evidence type="ECO:0000313" key="3">
    <source>
        <dbReference type="EMBL" id="AKJ67453.1"/>
    </source>
</evidence>
<feature type="compositionally biased region" description="Basic and acidic residues" evidence="1">
    <location>
        <begin position="67"/>
        <end position="88"/>
    </location>
</feature>
<dbReference type="PATRIC" id="fig|445709.3.peg.766"/>
<gene>
    <name evidence="3" type="ORF">ABW99_03590</name>
</gene>
<evidence type="ECO:0000256" key="2">
    <source>
        <dbReference type="SAM" id="SignalP"/>
    </source>
</evidence>
<evidence type="ECO:0000313" key="4">
    <source>
        <dbReference type="Proteomes" id="UP000036700"/>
    </source>
</evidence>
<dbReference type="EMBL" id="CP011568">
    <property type="protein sequence ID" value="AKJ67453.1"/>
    <property type="molecule type" value="Genomic_DNA"/>
</dbReference>
<sequence>MSHVISMQIIAFAALLCSLGAAPISALASSDSAAAASSGYTSARYLDRTTFLARGPAPARAGATPEFRPHGDLRADIYRHLQDHERAAQTRQAPRKSPPAGASRRAAPR</sequence>
<feature type="compositionally biased region" description="Low complexity" evidence="1">
    <location>
        <begin position="98"/>
        <end position="109"/>
    </location>
</feature>
<name>A0A0G3EKB3_9BURK</name>
<feature type="signal peptide" evidence="2">
    <location>
        <begin position="1"/>
        <end position="28"/>
    </location>
</feature>
<proteinExistence type="predicted"/>